<accession>A0A6A6RK38</accession>
<name>A0A6A6RK38_9PLEO</name>
<dbReference type="Proteomes" id="UP000799753">
    <property type="component" value="Unassembled WGS sequence"/>
</dbReference>
<organism evidence="3 4">
    <name type="scientific">Massarina eburnea CBS 473.64</name>
    <dbReference type="NCBI Taxonomy" id="1395130"/>
    <lineage>
        <taxon>Eukaryota</taxon>
        <taxon>Fungi</taxon>
        <taxon>Dikarya</taxon>
        <taxon>Ascomycota</taxon>
        <taxon>Pezizomycotina</taxon>
        <taxon>Dothideomycetes</taxon>
        <taxon>Pleosporomycetidae</taxon>
        <taxon>Pleosporales</taxon>
        <taxon>Massarineae</taxon>
        <taxon>Massarinaceae</taxon>
        <taxon>Massarina</taxon>
    </lineage>
</organism>
<dbReference type="OrthoDB" id="5400196at2759"/>
<evidence type="ECO:0000313" key="3">
    <source>
        <dbReference type="EMBL" id="KAF2635516.1"/>
    </source>
</evidence>
<proteinExistence type="predicted"/>
<reference evidence="3" key="1">
    <citation type="journal article" date="2020" name="Stud. Mycol.">
        <title>101 Dothideomycetes genomes: a test case for predicting lifestyles and emergence of pathogens.</title>
        <authorList>
            <person name="Haridas S."/>
            <person name="Albert R."/>
            <person name="Binder M."/>
            <person name="Bloem J."/>
            <person name="Labutti K."/>
            <person name="Salamov A."/>
            <person name="Andreopoulos B."/>
            <person name="Baker S."/>
            <person name="Barry K."/>
            <person name="Bills G."/>
            <person name="Bluhm B."/>
            <person name="Cannon C."/>
            <person name="Castanera R."/>
            <person name="Culley D."/>
            <person name="Daum C."/>
            <person name="Ezra D."/>
            <person name="Gonzalez J."/>
            <person name="Henrissat B."/>
            <person name="Kuo A."/>
            <person name="Liang C."/>
            <person name="Lipzen A."/>
            <person name="Lutzoni F."/>
            <person name="Magnuson J."/>
            <person name="Mondo S."/>
            <person name="Nolan M."/>
            <person name="Ohm R."/>
            <person name="Pangilinan J."/>
            <person name="Park H.-J."/>
            <person name="Ramirez L."/>
            <person name="Alfaro M."/>
            <person name="Sun H."/>
            <person name="Tritt A."/>
            <person name="Yoshinaga Y."/>
            <person name="Zwiers L.-H."/>
            <person name="Turgeon B."/>
            <person name="Goodwin S."/>
            <person name="Spatafora J."/>
            <person name="Crous P."/>
            <person name="Grigoriev I."/>
        </authorList>
    </citation>
    <scope>NUCLEOTIDE SEQUENCE</scope>
    <source>
        <strain evidence="3">CBS 473.64</strain>
    </source>
</reference>
<keyword evidence="4" id="KW-1185">Reference proteome</keyword>
<keyword evidence="2" id="KW-1133">Transmembrane helix</keyword>
<evidence type="ECO:0000256" key="1">
    <source>
        <dbReference type="SAM" id="MobiDB-lite"/>
    </source>
</evidence>
<feature type="region of interest" description="Disordered" evidence="1">
    <location>
        <begin position="667"/>
        <end position="699"/>
    </location>
</feature>
<keyword evidence="2" id="KW-0472">Membrane</keyword>
<dbReference type="AlphaFoldDB" id="A0A6A6RK38"/>
<feature type="transmembrane region" description="Helical" evidence="2">
    <location>
        <begin position="557"/>
        <end position="578"/>
    </location>
</feature>
<feature type="transmembrane region" description="Helical" evidence="2">
    <location>
        <begin position="14"/>
        <end position="37"/>
    </location>
</feature>
<evidence type="ECO:0000313" key="4">
    <source>
        <dbReference type="Proteomes" id="UP000799753"/>
    </source>
</evidence>
<evidence type="ECO:0000256" key="2">
    <source>
        <dbReference type="SAM" id="Phobius"/>
    </source>
</evidence>
<dbReference type="EMBL" id="MU006806">
    <property type="protein sequence ID" value="KAF2635516.1"/>
    <property type="molecule type" value="Genomic_DNA"/>
</dbReference>
<protein>
    <submittedName>
        <fullName evidence="3">Uncharacterized protein</fullName>
    </submittedName>
</protein>
<keyword evidence="2" id="KW-0812">Transmembrane</keyword>
<gene>
    <name evidence="3" type="ORF">P280DRAFT_511153</name>
</gene>
<feature type="transmembrane region" description="Helical" evidence="2">
    <location>
        <begin position="49"/>
        <end position="67"/>
    </location>
</feature>
<sequence length="699" mass="75221">MAGKPSLKGLPKELLTAITILFLLSLFIVILVPVQIIVPGYRLTTGFRVAYNIITTGVATVIARFAAGEIQTQWLHYINHEISEVQYQVRGNPGIAAKWRAVLGIAPFMERIKHIRATGLAELSIISTALITTAIVSGITLTDTTCESVVFPPRIHSGADNECTRSVANSSIERLSPLWEYRTFWNRDDGSAYFATTNLGCPSWSGSSNMLSINTINPEKFAYARNGVAVKNSAIGVPEIFYTDFPKLVEPLELPYGHLIIESNLRTVSHCLPVMARNPIQCRAGGNVTFHSEPGKNNISVDAGGCKFDQPDFEDPAGPFGIMVSRLCPTQNAVGQANIAIGATGIISLTLAAAIGDTDFLTKNANKYDGIRNGSVKDLTYAVSCSVDVKPTIQWRTVTLELEQGNLTTAPSYSKVVAGEEGCSAPMNSSATWNLGDGYAAGAVAALVPPLSEGRYWNGMTNTIFNIAVKVSETSDRYDTVESWDKLVRKAPFGFAESNNALEDVLGLTTGITMSQMSTLNSMSPNSPLLDPRNFSSPVVGNATFACTRVGSGNMSALLFTIPPLFAMAFAIYLLCVVPRQSTKWETSRLDDLIAIGMASEREKNMAYTDDHKRKSGGEALGALSLGALRNAAVNTDGRDSLVMNAASPGWGERWITDASGTRAVRVPDEKEIESWTAGVPSSPARARHEGHHPTDGVK</sequence>